<keyword evidence="2" id="KW-1185">Reference proteome</keyword>
<accession>A0A914X637</accession>
<proteinExistence type="predicted"/>
<evidence type="ECO:0000256" key="1">
    <source>
        <dbReference type="SAM" id="MobiDB-lite"/>
    </source>
</evidence>
<evidence type="ECO:0000313" key="2">
    <source>
        <dbReference type="Proteomes" id="UP000887566"/>
    </source>
</evidence>
<reference evidence="3" key="1">
    <citation type="submission" date="2022-11" db="UniProtKB">
        <authorList>
            <consortium name="WormBaseParasite"/>
        </authorList>
    </citation>
    <scope>IDENTIFICATION</scope>
</reference>
<dbReference type="Proteomes" id="UP000887566">
    <property type="component" value="Unplaced"/>
</dbReference>
<dbReference type="AlphaFoldDB" id="A0A914X637"/>
<sequence>MEVLRRVGVRSELSSWRLSSQVEIDGLERDDRADRRLRGVQRRSKRSAHSVRSSSVRESDQRGHFTRPAACIMRALGRSAAADLGSEAQGAAPESIIELTGSPSKVRRVPFSIPIPHRPTTTTPYTPHLL</sequence>
<feature type="region of interest" description="Disordered" evidence="1">
    <location>
        <begin position="29"/>
        <end position="66"/>
    </location>
</feature>
<organism evidence="2 3">
    <name type="scientific">Plectus sambesii</name>
    <dbReference type="NCBI Taxonomy" id="2011161"/>
    <lineage>
        <taxon>Eukaryota</taxon>
        <taxon>Metazoa</taxon>
        <taxon>Ecdysozoa</taxon>
        <taxon>Nematoda</taxon>
        <taxon>Chromadorea</taxon>
        <taxon>Plectida</taxon>
        <taxon>Plectina</taxon>
        <taxon>Plectoidea</taxon>
        <taxon>Plectidae</taxon>
        <taxon>Plectus</taxon>
    </lineage>
</organism>
<feature type="compositionally biased region" description="Low complexity" evidence="1">
    <location>
        <begin position="114"/>
        <end position="130"/>
    </location>
</feature>
<feature type="compositionally biased region" description="Basic residues" evidence="1">
    <location>
        <begin position="38"/>
        <end position="49"/>
    </location>
</feature>
<dbReference type="WBParaSite" id="PSAMB.scaffold687size43766.g7987.t1">
    <property type="protein sequence ID" value="PSAMB.scaffold687size43766.g7987.t1"/>
    <property type="gene ID" value="PSAMB.scaffold687size43766.g7987"/>
</dbReference>
<name>A0A914X637_9BILA</name>
<protein>
    <submittedName>
        <fullName evidence="3">Uncharacterized protein</fullName>
    </submittedName>
</protein>
<evidence type="ECO:0000313" key="3">
    <source>
        <dbReference type="WBParaSite" id="PSAMB.scaffold687size43766.g7987.t1"/>
    </source>
</evidence>
<feature type="region of interest" description="Disordered" evidence="1">
    <location>
        <begin position="82"/>
        <end position="130"/>
    </location>
</feature>